<feature type="region of interest" description="Disordered" evidence="9">
    <location>
        <begin position="859"/>
        <end position="961"/>
    </location>
</feature>
<feature type="binding site" evidence="8">
    <location>
        <position position="600"/>
    </location>
    <ligand>
        <name>ATP</name>
        <dbReference type="ChEBI" id="CHEBI:30616"/>
    </ligand>
</feature>
<dbReference type="InterPro" id="IPR036676">
    <property type="entry name" value="PurM-like_C_sf"/>
</dbReference>
<feature type="compositionally biased region" description="Low complexity" evidence="9">
    <location>
        <begin position="907"/>
        <end position="917"/>
    </location>
</feature>
<dbReference type="Proteomes" id="UP000198210">
    <property type="component" value="Chromosome I"/>
</dbReference>
<reference evidence="13 14" key="1">
    <citation type="submission" date="2016-06" db="EMBL/GenBank/DDBJ databases">
        <authorList>
            <person name="Kjaerup R.B."/>
            <person name="Dalgaard T.S."/>
            <person name="Juul-Madsen H.R."/>
        </authorList>
    </citation>
    <scope>NUCLEOTIDE SEQUENCE [LARGE SCALE GENOMIC DNA]</scope>
    <source>
        <strain evidence="13 14">DSM 45097</strain>
    </source>
</reference>
<evidence type="ECO:0000256" key="6">
    <source>
        <dbReference type="ARBA" id="ARBA00022840"/>
    </source>
</evidence>
<dbReference type="GO" id="GO:0005524">
    <property type="term" value="F:ATP binding"/>
    <property type="evidence" value="ECO:0007669"/>
    <property type="project" value="UniProtKB-UniRule"/>
</dbReference>
<feature type="binding site" evidence="8">
    <location>
        <position position="173"/>
    </location>
    <ligand>
        <name>Mg(2+)</name>
        <dbReference type="ChEBI" id="CHEBI:18420"/>
        <label>2</label>
    </ligand>
</feature>
<keyword evidence="2 8" id="KW-0436">Ligase</keyword>
<feature type="domain" description="PurM-like N-terminal" evidence="10">
    <location>
        <begin position="506"/>
        <end position="624"/>
    </location>
</feature>
<keyword evidence="4 8" id="KW-0547">Nucleotide-binding</keyword>
<feature type="binding site" evidence="8">
    <location>
        <position position="601"/>
    </location>
    <ligand>
        <name>Mg(2+)</name>
        <dbReference type="ChEBI" id="CHEBI:18420"/>
        <label>1</label>
    </ligand>
</feature>
<dbReference type="CDD" id="cd02204">
    <property type="entry name" value="PurL_repeat2"/>
    <property type="match status" value="1"/>
</dbReference>
<evidence type="ECO:0000259" key="12">
    <source>
        <dbReference type="Pfam" id="PF18072"/>
    </source>
</evidence>
<evidence type="ECO:0000256" key="7">
    <source>
        <dbReference type="ARBA" id="ARBA00022842"/>
    </source>
</evidence>
<comment type="caution">
    <text evidence="8">Lacks conserved residue(s) required for the propagation of feature annotation.</text>
</comment>
<feature type="binding site" evidence="8">
    <location>
        <position position="325"/>
    </location>
    <ligand>
        <name>Mg(2+)</name>
        <dbReference type="ChEBI" id="CHEBI:18420"/>
        <label>2</label>
    </ligand>
</feature>
<dbReference type="CDD" id="cd02203">
    <property type="entry name" value="PurL_repeat1"/>
    <property type="match status" value="1"/>
</dbReference>
<dbReference type="FunFam" id="3.30.1330.10:FF:000004">
    <property type="entry name" value="Phosphoribosylformylglycinamidine synthase subunit PurL"/>
    <property type="match status" value="1"/>
</dbReference>
<comment type="pathway">
    <text evidence="8">Purine metabolism; IMP biosynthesis via de novo pathway; 5-amino-1-(5-phospho-D-ribosyl)imidazole from N(2)-formyl-N(1)-(5-phospho-D-ribosyl)glycinamide: step 1/2.</text>
</comment>
<dbReference type="Pfam" id="PF18072">
    <property type="entry name" value="FGAR-AT_linker"/>
    <property type="match status" value="1"/>
</dbReference>
<accession>A0A1C5GZ69</accession>
<evidence type="ECO:0000313" key="13">
    <source>
        <dbReference type="EMBL" id="SCG39076.1"/>
    </source>
</evidence>
<feature type="binding site" evidence="8">
    <location>
        <position position="149"/>
    </location>
    <ligand>
        <name>Mg(2+)</name>
        <dbReference type="ChEBI" id="CHEBI:18420"/>
        <label>1</label>
    </ligand>
</feature>
<comment type="similarity">
    <text evidence="8">Belongs to the FGAMS family.</text>
</comment>
<feature type="binding site" evidence="8">
    <location>
        <begin position="369"/>
        <end position="371"/>
    </location>
    <ligand>
        <name>substrate</name>
    </ligand>
</feature>
<dbReference type="Pfam" id="PF00586">
    <property type="entry name" value="AIRS"/>
    <property type="match status" value="2"/>
</dbReference>
<proteinExistence type="inferred from homology"/>
<dbReference type="EC" id="6.3.5.3" evidence="8"/>
<dbReference type="RefSeq" id="WP_088969210.1">
    <property type="nucleotide sequence ID" value="NZ_JBHLYF010000011.1"/>
</dbReference>
<keyword evidence="1 8" id="KW-0963">Cytoplasm</keyword>
<comment type="function">
    <text evidence="8">Part of the phosphoribosylformylglycinamidine synthase complex involved in the purines biosynthetic pathway. Catalyzes the ATP-dependent conversion of formylglycinamide ribonucleotide (FGAR) and glutamine to yield formylglycinamidine ribonucleotide (FGAM) and glutamate. The FGAM synthase complex is composed of three subunits. PurQ produces an ammonia molecule by converting glutamine to glutamate. PurL transfers the ammonia molecule to FGAR to form FGAM in an ATP-dependent manner. PurS interacts with PurQ and PurL and is thought to assist in the transfer of the ammonia molecule from PurQ to PurL.</text>
</comment>
<feature type="active site" evidence="8">
    <location>
        <position position="102"/>
    </location>
</feature>
<comment type="catalytic activity">
    <reaction evidence="8">
        <text>N(2)-formyl-N(1)-(5-phospho-beta-D-ribosyl)glycinamide + L-glutamine + ATP + H2O = 2-formamido-N(1)-(5-O-phospho-beta-D-ribosyl)acetamidine + L-glutamate + ADP + phosphate + H(+)</text>
        <dbReference type="Rhea" id="RHEA:17129"/>
        <dbReference type="ChEBI" id="CHEBI:15377"/>
        <dbReference type="ChEBI" id="CHEBI:15378"/>
        <dbReference type="ChEBI" id="CHEBI:29985"/>
        <dbReference type="ChEBI" id="CHEBI:30616"/>
        <dbReference type="ChEBI" id="CHEBI:43474"/>
        <dbReference type="ChEBI" id="CHEBI:58359"/>
        <dbReference type="ChEBI" id="CHEBI:147286"/>
        <dbReference type="ChEBI" id="CHEBI:147287"/>
        <dbReference type="ChEBI" id="CHEBI:456216"/>
        <dbReference type="EC" id="6.3.5.3"/>
    </reaction>
</comment>
<evidence type="ECO:0000259" key="11">
    <source>
        <dbReference type="Pfam" id="PF02769"/>
    </source>
</evidence>
<dbReference type="SUPFAM" id="SSF55326">
    <property type="entry name" value="PurM N-terminal domain-like"/>
    <property type="match status" value="2"/>
</dbReference>
<dbReference type="InterPro" id="IPR016188">
    <property type="entry name" value="PurM-like_N"/>
</dbReference>
<sequence length="961" mass="100321">MTTHPEQAVRETPDAVPAEPQATAVVPQAGPVDAGRRTEAAPADDWAAGVDTVGRADATPEELQPYAELGLRDDEYDRIRHILGRRPTQAELAMYSIMWSEHCSYKSSKVHLRQFGEKAPPSDRLLAGIGENAGVVQISDELAVTFKVESHNHPSFVEPYQGAATGVGGIVRDILAMGARPVAVMDPLRFGAADHPDTARVLPGVIAGVGGYGNCLGLPNIGGEVVFDPCYQGNPLVNALCLGVLPVDRLQKKDATGPGNVVVLMGARTGRDGIGGVSVLASATFDEGSEQRRPSVQVGDPFMEKLLIEACLELYDAELVVGIQDLGGAGLTCALTETAASAGTGMRVWLERVPLREASMEPHEILASESQERMLLVVTPEKLEAVLKTAEKWGVWATAIGEVTAPSEDGQPGRLVVTWRDQLVVDVPPGSLVDDGPVYARPMREPADLILLQADRAETLPRPANPDALRETLLRMIASPNLADKTWVTEQYDRYVLGNTVLAQPEDSGVIRIDERTGLGVALSVDGNGRYARLDPYHGTKLALAEAYRNVAVTGAKPIAVTNCLNFGSPEDPGVMWQFAEAVRGLADGCLELGIPVTGGNVSFYNQTGAAAIHPTPVVGVLGVLDNVAERVPMGFVPRAAGDHDQIFLLGETHVELSGSEWAWVTHEHLGGVPPMVDLARERQLADLLAEAARVGHLSSAHDLSDGGLAQSLVESCLRRGVGARVVVPERFAGGTMPFVYLFSESSSRVLVSVPRGHEKAFTALCAERNVPWEHIGVTDPAGGALEVYGQFRVGLDELHTAHTSTLPQLFGGAEATPPAAVAQPAAAVAAPVASAVAAGTAPETVDAPGAVDGAATVDEARESAAPAEAAAPVTVDEPVGPVGGDEPAGSPVVDGPVAAGEQPESPAVEPVAEAAADGPDTDEAPAGEPGTDGTVPPAERDGLPHANSGDGTEAGAPQQR</sequence>
<evidence type="ECO:0000256" key="3">
    <source>
        <dbReference type="ARBA" id="ARBA00022723"/>
    </source>
</evidence>
<dbReference type="InterPro" id="IPR010074">
    <property type="entry name" value="PRibForGlyAmidine_synth_PurL"/>
</dbReference>
<dbReference type="GO" id="GO:0006189">
    <property type="term" value="P:'de novo' IMP biosynthetic process"/>
    <property type="evidence" value="ECO:0007669"/>
    <property type="project" value="UniProtKB-UniRule"/>
</dbReference>
<feature type="binding site" evidence="8">
    <location>
        <position position="172"/>
    </location>
    <ligand>
        <name>substrate</name>
    </ligand>
</feature>
<feature type="domain" description="PurM-like N-terminal" evidence="10">
    <location>
        <begin position="130"/>
        <end position="244"/>
    </location>
</feature>
<dbReference type="NCBIfam" id="NF002290">
    <property type="entry name" value="PRK01213.1"/>
    <property type="match status" value="1"/>
</dbReference>
<feature type="domain" description="PurM-like C-terminal" evidence="11">
    <location>
        <begin position="645"/>
        <end position="782"/>
    </location>
</feature>
<dbReference type="InterPro" id="IPR041609">
    <property type="entry name" value="PurL_linker"/>
</dbReference>
<feature type="region of interest" description="Disordered" evidence="9">
    <location>
        <begin position="1"/>
        <end position="44"/>
    </location>
</feature>
<evidence type="ECO:0000259" key="10">
    <source>
        <dbReference type="Pfam" id="PF00586"/>
    </source>
</evidence>
<keyword evidence="14" id="KW-1185">Reference proteome</keyword>
<dbReference type="Gene3D" id="3.90.650.10">
    <property type="entry name" value="PurM-like C-terminal domain"/>
    <property type="match status" value="2"/>
</dbReference>
<feature type="binding site" evidence="8">
    <location>
        <position position="147"/>
    </location>
    <ligand>
        <name>ATP</name>
        <dbReference type="ChEBI" id="CHEBI:30616"/>
    </ligand>
</feature>
<protein>
    <recommendedName>
        <fullName evidence="8">Phosphoribosylformylglycinamidine synthase subunit PurL</fullName>
        <shortName evidence="8">FGAM synthase</shortName>
        <ecNumber evidence="8">6.3.5.3</ecNumber>
    </recommendedName>
    <alternativeName>
        <fullName evidence="8">Formylglycinamide ribonucleotide amidotransferase subunit II</fullName>
        <shortName evidence="8">FGAR amidotransferase II</shortName>
        <shortName evidence="8">FGAR-AT II</shortName>
    </alternativeName>
    <alternativeName>
        <fullName evidence="8">Glutamine amidotransferase PurL</fullName>
    </alternativeName>
    <alternativeName>
        <fullName evidence="8">Phosphoribosylformylglycinamidine synthase subunit II</fullName>
    </alternativeName>
</protein>
<dbReference type="GO" id="GO:0000287">
    <property type="term" value="F:magnesium ion binding"/>
    <property type="evidence" value="ECO:0007669"/>
    <property type="project" value="UniProtKB-UniRule"/>
</dbReference>
<feature type="domain" description="PurM-like C-terminal" evidence="11">
    <location>
        <begin position="257"/>
        <end position="406"/>
    </location>
</feature>
<dbReference type="AlphaFoldDB" id="A0A1C5GZ69"/>
<feature type="binding site" evidence="8">
    <location>
        <position position="603"/>
    </location>
    <ligand>
        <name>substrate</name>
    </ligand>
</feature>
<dbReference type="SUPFAM" id="SSF56042">
    <property type="entry name" value="PurM C-terminal domain-like"/>
    <property type="match status" value="2"/>
</dbReference>
<evidence type="ECO:0000256" key="8">
    <source>
        <dbReference type="HAMAP-Rule" id="MF_00420"/>
    </source>
</evidence>
<dbReference type="GO" id="GO:0005737">
    <property type="term" value="C:cytoplasm"/>
    <property type="evidence" value="ECO:0007669"/>
    <property type="project" value="UniProtKB-SubCell"/>
</dbReference>
<evidence type="ECO:0000256" key="4">
    <source>
        <dbReference type="ARBA" id="ARBA00022741"/>
    </source>
</evidence>
<evidence type="ECO:0000256" key="5">
    <source>
        <dbReference type="ARBA" id="ARBA00022755"/>
    </source>
</evidence>
<dbReference type="UniPathway" id="UPA00074">
    <property type="reaction ID" value="UER00128"/>
</dbReference>
<feature type="domain" description="Phosphoribosylformylglycinamidine synthase linker" evidence="12">
    <location>
        <begin position="62"/>
        <end position="106"/>
    </location>
</feature>
<feature type="compositionally biased region" description="Low complexity" evidence="9">
    <location>
        <begin position="864"/>
        <end position="880"/>
    </location>
</feature>
<keyword evidence="3 8" id="KW-0479">Metal-binding</keyword>
<dbReference type="PANTHER" id="PTHR43555">
    <property type="entry name" value="PHOSPHORIBOSYLFORMYLGLYCINAMIDINE SYNTHASE SUBUNIT PURL"/>
    <property type="match status" value="1"/>
</dbReference>
<comment type="subunit">
    <text evidence="8">Monomer. Part of the FGAM synthase complex composed of 1 PurL, 1 PurQ and 2 PurS subunits.</text>
</comment>
<dbReference type="Gene3D" id="3.30.1330.10">
    <property type="entry name" value="PurM-like, N-terminal domain"/>
    <property type="match status" value="2"/>
</dbReference>
<keyword evidence="5 8" id="KW-0658">Purine biosynthesis</keyword>
<dbReference type="InterPro" id="IPR036921">
    <property type="entry name" value="PurM-like_N_sf"/>
</dbReference>
<comment type="subcellular location">
    <subcellularLocation>
        <location evidence="8">Cytoplasm</location>
    </subcellularLocation>
</comment>
<feature type="binding site" evidence="8">
    <location>
        <begin position="150"/>
        <end position="153"/>
    </location>
    <ligand>
        <name>substrate</name>
    </ligand>
</feature>
<organism evidence="13 14">
    <name type="scientific">Micromonospora siamensis</name>
    <dbReference type="NCBI Taxonomy" id="299152"/>
    <lineage>
        <taxon>Bacteria</taxon>
        <taxon>Bacillati</taxon>
        <taxon>Actinomycetota</taxon>
        <taxon>Actinomycetes</taxon>
        <taxon>Micromonosporales</taxon>
        <taxon>Micromonosporaceae</taxon>
        <taxon>Micromonospora</taxon>
    </lineage>
</organism>
<dbReference type="EMBL" id="LT607751">
    <property type="protein sequence ID" value="SCG39076.1"/>
    <property type="molecule type" value="Genomic_DNA"/>
</dbReference>
<gene>
    <name evidence="8" type="primary">purL</name>
    <name evidence="13" type="ORF">GA0074704_0769</name>
</gene>
<feature type="binding site" evidence="8">
    <location>
        <position position="297"/>
    </location>
    <ligand>
        <name>substrate</name>
    </ligand>
</feature>
<keyword evidence="6 8" id="KW-0067">ATP-binding</keyword>
<dbReference type="HAMAP" id="MF_00420">
    <property type="entry name" value="PurL_2"/>
    <property type="match status" value="1"/>
</dbReference>
<dbReference type="Pfam" id="PF02769">
    <property type="entry name" value="AIRS_C"/>
    <property type="match status" value="2"/>
</dbReference>
<name>A0A1C5GZ69_9ACTN</name>
<feature type="binding site" evidence="8">
    <location>
        <position position="563"/>
    </location>
    <ligand>
        <name>ATP</name>
        <dbReference type="ChEBI" id="CHEBI:30616"/>
    </ligand>
</feature>
<dbReference type="GO" id="GO:0004642">
    <property type="term" value="F:phosphoribosylformylglycinamidine synthase activity"/>
    <property type="evidence" value="ECO:0007669"/>
    <property type="project" value="UniProtKB-UniRule"/>
</dbReference>
<dbReference type="NCBIfam" id="TIGR01736">
    <property type="entry name" value="FGAM_synth_II"/>
    <property type="match status" value="1"/>
</dbReference>
<evidence type="ECO:0000256" key="2">
    <source>
        <dbReference type="ARBA" id="ARBA00022598"/>
    </source>
</evidence>
<keyword evidence="7 8" id="KW-0460">Magnesium</keyword>
<feature type="binding site" evidence="8">
    <location>
        <position position="105"/>
    </location>
    <ligand>
        <name>ATP</name>
        <dbReference type="ChEBI" id="CHEBI:30616"/>
    </ligand>
</feature>
<evidence type="ECO:0000256" key="1">
    <source>
        <dbReference type="ARBA" id="ARBA00022490"/>
    </source>
</evidence>
<evidence type="ECO:0000313" key="14">
    <source>
        <dbReference type="Proteomes" id="UP000198210"/>
    </source>
</evidence>
<feature type="active site" description="Proton acceptor" evidence="8">
    <location>
        <position position="151"/>
    </location>
</feature>
<evidence type="ECO:0000256" key="9">
    <source>
        <dbReference type="SAM" id="MobiDB-lite"/>
    </source>
</evidence>
<dbReference type="PANTHER" id="PTHR43555:SF1">
    <property type="entry name" value="PHOSPHORIBOSYLFORMYLGLYCINAMIDINE SYNTHASE SUBUNIT PURL"/>
    <property type="match status" value="1"/>
</dbReference>
<dbReference type="InterPro" id="IPR010918">
    <property type="entry name" value="PurM-like_C_dom"/>
</dbReference>